<dbReference type="AlphaFoldDB" id="A0A4Q8QCZ3"/>
<evidence type="ECO:0000313" key="2">
    <source>
        <dbReference type="Proteomes" id="UP000291981"/>
    </source>
</evidence>
<protein>
    <submittedName>
        <fullName evidence="1">Lycopene cyclase</fullName>
    </submittedName>
</protein>
<accession>A0A4Q8QCZ3</accession>
<dbReference type="EMBL" id="SGIU01000002">
    <property type="protein sequence ID" value="TAI47367.1"/>
    <property type="molecule type" value="Genomic_DNA"/>
</dbReference>
<organism evidence="1 2">
    <name type="scientific">Flagellimonas allohymeniacidonis</name>
    <dbReference type="NCBI Taxonomy" id="2517819"/>
    <lineage>
        <taxon>Bacteria</taxon>
        <taxon>Pseudomonadati</taxon>
        <taxon>Bacteroidota</taxon>
        <taxon>Flavobacteriia</taxon>
        <taxon>Flavobacteriales</taxon>
        <taxon>Flavobacteriaceae</taxon>
        <taxon>Flagellimonas</taxon>
    </lineage>
</organism>
<sequence>MSHYDFIIIGAGASGLLLADALGSDDFFKSKSILLIDKEDKTKNDRTWCFWEVGEGKFDHLVHKKWPKIYFAGEKLKLSTDINPYSYKMVRGIDFYQHYREKIQNHSNITWLRDSVTHIVQQSSKAQVNTELGSYRADLVFNSIFSYDSIHQQKKYPVLQQHFVGWFVKTEKPVFNSEEATFMDFSIPQKGNTRFMYVLPFSETEALFEYTLFSEKLLDRKAYERAIQEYLNENYKDISYSIIDTEQGSIPMTCYPFNENNTSSIISIGIAGGWAKPSTGFTFYATNKRVGELVDRLKQGRSRLSLNKKDKFWFYDLIMLDVLAHDNHLGQSIFESLFRKRKVPLILKFLDNETNFWEDILIMSAPKPIPFIKALFRRIF</sequence>
<keyword evidence="2" id="KW-1185">Reference proteome</keyword>
<dbReference type="Proteomes" id="UP000291981">
    <property type="component" value="Unassembled WGS sequence"/>
</dbReference>
<dbReference type="Pfam" id="PF05834">
    <property type="entry name" value="Lycopene_cycl"/>
    <property type="match status" value="1"/>
</dbReference>
<comment type="caution">
    <text evidence="1">The sequence shown here is derived from an EMBL/GenBank/DDBJ whole genome shotgun (WGS) entry which is preliminary data.</text>
</comment>
<dbReference type="OrthoDB" id="24355at2"/>
<reference evidence="1 2" key="1">
    <citation type="submission" date="2019-02" db="EMBL/GenBank/DDBJ databases">
        <title>Draft genome sequence of Muricauda sp. 176CP4-71.</title>
        <authorList>
            <person name="Park J.-S."/>
        </authorList>
    </citation>
    <scope>NUCLEOTIDE SEQUENCE [LARGE SCALE GENOMIC DNA]</scope>
    <source>
        <strain evidence="1 2">176CP4-71</strain>
    </source>
</reference>
<dbReference type="InterPro" id="IPR036188">
    <property type="entry name" value="FAD/NAD-bd_sf"/>
</dbReference>
<dbReference type="RefSeq" id="WP_130614111.1">
    <property type="nucleotide sequence ID" value="NZ_SGIU01000002.1"/>
</dbReference>
<gene>
    <name evidence="1" type="ORF">EW142_11870</name>
</gene>
<name>A0A4Q8QCZ3_9FLAO</name>
<evidence type="ECO:0000313" key="1">
    <source>
        <dbReference type="EMBL" id="TAI47367.1"/>
    </source>
</evidence>
<dbReference type="Gene3D" id="3.50.50.60">
    <property type="entry name" value="FAD/NAD(P)-binding domain"/>
    <property type="match status" value="1"/>
</dbReference>
<proteinExistence type="predicted"/>
<dbReference type="SUPFAM" id="SSF51905">
    <property type="entry name" value="FAD/NAD(P)-binding domain"/>
    <property type="match status" value="1"/>
</dbReference>